<dbReference type="EMBL" id="MAYM02002359">
    <property type="protein sequence ID" value="RLM96068.1"/>
    <property type="molecule type" value="Genomic_DNA"/>
</dbReference>
<evidence type="ECO:0000256" key="4">
    <source>
        <dbReference type="SAM" id="MobiDB-lite"/>
    </source>
</evidence>
<proteinExistence type="predicted"/>
<reference evidence="7 8" key="1">
    <citation type="submission" date="2018-07" db="EMBL/GenBank/DDBJ databases">
        <title>Genome sequencing of oomycete isolates from Chile give support for New Zealand origin for Phytophthora kernoviae and make available the first Nothophytophthora sp. genome.</title>
        <authorList>
            <person name="Studholme D.J."/>
            <person name="Sanfuentes E."/>
            <person name="Panda P."/>
            <person name="Hill R."/>
            <person name="Sambles C."/>
            <person name="Grant M."/>
            <person name="Williams N.M."/>
            <person name="Mcdougal R.L."/>
        </authorList>
    </citation>
    <scope>NUCLEOTIDE SEQUENCE [LARGE SCALE GENOMIC DNA]</scope>
    <source>
        <strain evidence="5">Chile2</strain>
        <strain evidence="6">Chile4</strain>
    </source>
</reference>
<dbReference type="AlphaFoldDB" id="A0A3R7MJS0"/>
<keyword evidence="7" id="KW-1185">Reference proteome</keyword>
<evidence type="ECO:0000313" key="5">
    <source>
        <dbReference type="EMBL" id="RLM96068.1"/>
    </source>
</evidence>
<feature type="region of interest" description="Disordered" evidence="4">
    <location>
        <begin position="218"/>
        <end position="240"/>
    </location>
</feature>
<comment type="caution">
    <text evidence="5">The sequence shown here is derived from an EMBL/GenBank/DDBJ whole genome shotgun (WGS) entry which is preliminary data.</text>
</comment>
<organism evidence="5 8">
    <name type="scientific">Phytophthora kernoviae</name>
    <dbReference type="NCBI Taxonomy" id="325452"/>
    <lineage>
        <taxon>Eukaryota</taxon>
        <taxon>Sar</taxon>
        <taxon>Stramenopiles</taxon>
        <taxon>Oomycota</taxon>
        <taxon>Peronosporomycetes</taxon>
        <taxon>Peronosporales</taxon>
        <taxon>Peronosporaceae</taxon>
        <taxon>Phytophthora</taxon>
    </lineage>
</organism>
<dbReference type="Pfam" id="PF13516">
    <property type="entry name" value="LRR_6"/>
    <property type="match status" value="6"/>
</dbReference>
<dbReference type="SMART" id="SM00368">
    <property type="entry name" value="LRR_RI"/>
    <property type="match status" value="8"/>
</dbReference>
<name>A0A3R7MJS0_9STRA</name>
<feature type="region of interest" description="Disordered" evidence="4">
    <location>
        <begin position="27"/>
        <end position="46"/>
    </location>
</feature>
<feature type="region of interest" description="Disordered" evidence="4">
    <location>
        <begin position="90"/>
        <end position="109"/>
    </location>
</feature>
<dbReference type="SUPFAM" id="SSF52047">
    <property type="entry name" value="RNI-like"/>
    <property type="match status" value="1"/>
</dbReference>
<evidence type="ECO:0000313" key="6">
    <source>
        <dbReference type="EMBL" id="RLN79521.1"/>
    </source>
</evidence>
<dbReference type="STRING" id="325452.A0A3R7MJS0"/>
<evidence type="ECO:0000256" key="3">
    <source>
        <dbReference type="ARBA" id="ARBA00022737"/>
    </source>
</evidence>
<dbReference type="GO" id="GO:0005829">
    <property type="term" value="C:cytosol"/>
    <property type="evidence" value="ECO:0007669"/>
    <property type="project" value="TreeGrafter"/>
</dbReference>
<dbReference type="InterPro" id="IPR001611">
    <property type="entry name" value="Leu-rich_rpt"/>
</dbReference>
<keyword evidence="3" id="KW-0677">Repeat</keyword>
<evidence type="ECO:0000313" key="8">
    <source>
        <dbReference type="Proteomes" id="UP000285883"/>
    </source>
</evidence>
<dbReference type="PANTHER" id="PTHR24113:SF12">
    <property type="entry name" value="RAN GTPASE-ACTIVATING PROTEIN 1"/>
    <property type="match status" value="1"/>
</dbReference>
<dbReference type="GO" id="GO:0048471">
    <property type="term" value="C:perinuclear region of cytoplasm"/>
    <property type="evidence" value="ECO:0007669"/>
    <property type="project" value="TreeGrafter"/>
</dbReference>
<dbReference type="InterPro" id="IPR027038">
    <property type="entry name" value="RanGap"/>
</dbReference>
<gene>
    <name evidence="5" type="ORF">BBI17_001705</name>
    <name evidence="6" type="ORF">BBO99_00005211</name>
</gene>
<dbReference type="Proteomes" id="UP000285624">
    <property type="component" value="Unassembled WGS sequence"/>
</dbReference>
<protein>
    <submittedName>
        <fullName evidence="5">Uncharacterized protein</fullName>
    </submittedName>
</protein>
<sequence length="829" mass="91454">MTVSNAKIMAMKKLKAMRKYGLGIQGSLAEGDKDDEDNTDTVGLPTKPKMHAIGKFETLDSSWKATIDGEVEKFMYPSLRLEKLYPKEDLNSSFDTDSDTDTNDMPSSKTIDEALTKSSKVNWELERVPPSPTPQAIVEEKDSKRLQFDQKLVGAEAILRKREVANLRLSAAPSDHVDAASTRKSSSLGEAIQVLDLSDNRLTDASIIPLLQSLEAASSPLPDHKNPAPTASDVPSTDNRTAKAKLLAAVSRAAHNANSPTGCTLTMLNLSKNELGREGCRQIARFLATCSTLAHLDLSHTTLGGDDEALAPLASAIESHPSLKHVNLSHNSIGERGGILLGAMLTNASCVVQVLDVSWNNIRRNGAVALGMAMRTNAALRTLHMSMNRCGDGGGEQLAAALGCNMTLKQLDLSHNALTGASAVAFGFFLRENSSLQTLDMKDNNLGEVGARALMRAIALGSRLQFSTANPTGHWSLVLRDTRQRKLALWFASLNTYHAAFMARYHPKRTDCSQYGHGFNWRNVYFNQKAIQLTYAFFDRLPSDGVLEFDYVSPIRPEDRSLEFDEDSNYQESTELDQTLVQSMQVPISDQDLATLLEQIGAEICAIYVPVHKRQNLKYQLVLFHLAIAGRRVMTRQAHHILQHFPKNYESGRLRALVAMHHAIVDLECFGELLERLAVTDRSYVYVHLGYLSTVTPLAVDMDFEVDFTREDEKLLLRALVDLSISCPMDMIRIDSSRSTVLIIYSMYQTNTVPATGRICFRYVTHQTTNRLEWLRARQQIYRHFLCGDRLKSLSDSAALALVANDNSSNTTSAGASSTDGGNALVSTV</sequence>
<dbReference type="EMBL" id="MBDN02000142">
    <property type="protein sequence ID" value="RLN79521.1"/>
    <property type="molecule type" value="Genomic_DNA"/>
</dbReference>
<keyword evidence="1" id="KW-0343">GTPase activation</keyword>
<accession>A0A3R7MJS0</accession>
<dbReference type="Proteomes" id="UP000285883">
    <property type="component" value="Unassembled WGS sequence"/>
</dbReference>
<evidence type="ECO:0000313" key="7">
    <source>
        <dbReference type="Proteomes" id="UP000285624"/>
    </source>
</evidence>
<evidence type="ECO:0000256" key="1">
    <source>
        <dbReference type="ARBA" id="ARBA00022468"/>
    </source>
</evidence>
<evidence type="ECO:0000256" key="2">
    <source>
        <dbReference type="ARBA" id="ARBA00022614"/>
    </source>
</evidence>
<dbReference type="PANTHER" id="PTHR24113">
    <property type="entry name" value="RAN GTPASE-ACTIVATING PROTEIN 1"/>
    <property type="match status" value="1"/>
</dbReference>
<dbReference type="InterPro" id="IPR032675">
    <property type="entry name" value="LRR_dom_sf"/>
</dbReference>
<dbReference type="GO" id="GO:0031267">
    <property type="term" value="F:small GTPase binding"/>
    <property type="evidence" value="ECO:0007669"/>
    <property type="project" value="TreeGrafter"/>
</dbReference>
<dbReference type="GO" id="GO:0006913">
    <property type="term" value="P:nucleocytoplasmic transport"/>
    <property type="evidence" value="ECO:0007669"/>
    <property type="project" value="TreeGrafter"/>
</dbReference>
<feature type="region of interest" description="Disordered" evidence="4">
    <location>
        <begin position="807"/>
        <end position="829"/>
    </location>
</feature>
<dbReference type="Gene3D" id="3.80.10.10">
    <property type="entry name" value="Ribonuclease Inhibitor"/>
    <property type="match status" value="2"/>
</dbReference>
<keyword evidence="2" id="KW-0433">Leucine-rich repeat</keyword>
<dbReference type="GO" id="GO:0005096">
    <property type="term" value="F:GTPase activator activity"/>
    <property type="evidence" value="ECO:0007669"/>
    <property type="project" value="UniProtKB-KW"/>
</dbReference>
<dbReference type="GO" id="GO:0005634">
    <property type="term" value="C:nucleus"/>
    <property type="evidence" value="ECO:0007669"/>
    <property type="project" value="TreeGrafter"/>
</dbReference>